<dbReference type="InterPro" id="IPR000914">
    <property type="entry name" value="SBP_5_dom"/>
</dbReference>
<dbReference type="Gene3D" id="3.10.105.10">
    <property type="entry name" value="Dipeptide-binding Protein, Domain 3"/>
    <property type="match status" value="1"/>
</dbReference>
<dbReference type="Gene3D" id="3.40.190.10">
    <property type="entry name" value="Periplasmic binding protein-like II"/>
    <property type="match status" value="1"/>
</dbReference>
<evidence type="ECO:0000259" key="2">
    <source>
        <dbReference type="Pfam" id="PF00496"/>
    </source>
</evidence>
<dbReference type="AlphaFoldDB" id="A0A317NPL3"/>
<gene>
    <name evidence="3" type="ORF">DFR69_104552</name>
</gene>
<feature type="region of interest" description="Disordered" evidence="1">
    <location>
        <begin position="1"/>
        <end position="25"/>
    </location>
</feature>
<dbReference type="Proteomes" id="UP000246410">
    <property type="component" value="Unassembled WGS sequence"/>
</dbReference>
<dbReference type="PANTHER" id="PTHR30290">
    <property type="entry name" value="PERIPLASMIC BINDING COMPONENT OF ABC TRANSPORTER"/>
    <property type="match status" value="1"/>
</dbReference>
<organism evidence="3 4">
    <name type="scientific">Nocardia neocaledoniensis</name>
    <dbReference type="NCBI Taxonomy" id="236511"/>
    <lineage>
        <taxon>Bacteria</taxon>
        <taxon>Bacillati</taxon>
        <taxon>Actinomycetota</taxon>
        <taxon>Actinomycetes</taxon>
        <taxon>Mycobacteriales</taxon>
        <taxon>Nocardiaceae</taxon>
        <taxon>Nocardia</taxon>
    </lineage>
</organism>
<feature type="domain" description="Solute-binding protein family 5" evidence="2">
    <location>
        <begin position="143"/>
        <end position="488"/>
    </location>
</feature>
<feature type="compositionally biased region" description="Basic and acidic residues" evidence="1">
    <location>
        <begin position="11"/>
        <end position="24"/>
    </location>
</feature>
<protein>
    <submittedName>
        <fullName evidence="3">Peptide/nickel transport system substrate-binding protein</fullName>
    </submittedName>
</protein>
<dbReference type="InterPro" id="IPR039424">
    <property type="entry name" value="SBP_5"/>
</dbReference>
<accession>A0A317NPL3</accession>
<proteinExistence type="predicted"/>
<evidence type="ECO:0000313" key="3">
    <source>
        <dbReference type="EMBL" id="PWV76444.1"/>
    </source>
</evidence>
<evidence type="ECO:0000256" key="1">
    <source>
        <dbReference type="SAM" id="MobiDB-lite"/>
    </source>
</evidence>
<dbReference type="GO" id="GO:0015833">
    <property type="term" value="P:peptide transport"/>
    <property type="evidence" value="ECO:0007669"/>
    <property type="project" value="TreeGrafter"/>
</dbReference>
<dbReference type="GO" id="GO:1904680">
    <property type="term" value="F:peptide transmembrane transporter activity"/>
    <property type="evidence" value="ECO:0007669"/>
    <property type="project" value="TreeGrafter"/>
</dbReference>
<dbReference type="EMBL" id="QGTL01000004">
    <property type="protein sequence ID" value="PWV76444.1"/>
    <property type="molecule type" value="Genomic_DNA"/>
</dbReference>
<keyword evidence="4" id="KW-1185">Reference proteome</keyword>
<name>A0A317NPL3_9NOCA</name>
<sequence>MRTNGLRRHPRFDNVRPREDRNEMTHTSYASRLRRAGFRVAVPVVALALILGGCTSDTSVESGSSSIGAVNDINPVERDGLRDGGNLRLALTGFPPTFNSMHVDADGEVSDLTGWALPGTINSDAAGNLTIDHNYYIDVQLTNTNPQQIVYTINPKAVWSDGSPITWEDLRAQANALSGRDPGFKISASQGYSSVEKVERGVDDRQAIVTFAEHYAEWKGLFNPLYPRQMTETPQAFEDMYRTEMPLSSGPFLISSIDRAQQRIVLSRNPKWWGDTPKLDTVTYSVLANEARLNALQNNELDVTGLSGIDEVTTATGTPGIKVRRAPANRFSHFTFNGAPGSILEDPKLRIAISKGIDRQAIATATQQGIVSDPKPLNNHLFLVGQKGYQDNAQSVAYDPAEAARMLDELGWKLNGDVREKNGRKLEIRDVMYQADTWTQIAQIAQQNLAAIGVKLIIETYPGSGLFTDVIDPGNFDIAQFVWSKSIFPLGALPQIYAYDPANPLSNKGRIGSPELNALIKEIIAELDPEKAIELANKADRMIFEEGFSLPIVQSAGTVAARETLANYGAPGLASYDYTKVGFVK</sequence>
<comment type="caution">
    <text evidence="3">The sequence shown here is derived from an EMBL/GenBank/DDBJ whole genome shotgun (WGS) entry which is preliminary data.</text>
</comment>
<reference evidence="3 4" key="1">
    <citation type="submission" date="2018-05" db="EMBL/GenBank/DDBJ databases">
        <title>Genomic Encyclopedia of Type Strains, Phase IV (KMG-IV): sequencing the most valuable type-strain genomes for metagenomic binning, comparative biology and taxonomic classification.</title>
        <authorList>
            <person name="Goeker M."/>
        </authorList>
    </citation>
    <scope>NUCLEOTIDE SEQUENCE [LARGE SCALE GENOMIC DNA]</scope>
    <source>
        <strain evidence="3 4">DSM 44717</strain>
    </source>
</reference>
<feature type="compositionally biased region" description="Basic residues" evidence="1">
    <location>
        <begin position="1"/>
        <end position="10"/>
    </location>
</feature>
<dbReference type="PANTHER" id="PTHR30290:SF65">
    <property type="entry name" value="MONOACYL PHOSPHATIDYLINOSITOL TETRAMANNOSIDE-BINDING PROTEIN LPQW-RELATED"/>
    <property type="match status" value="1"/>
</dbReference>
<evidence type="ECO:0000313" key="4">
    <source>
        <dbReference type="Proteomes" id="UP000246410"/>
    </source>
</evidence>
<dbReference type="Pfam" id="PF00496">
    <property type="entry name" value="SBP_bac_5"/>
    <property type="match status" value="1"/>
</dbReference>
<dbReference type="CDD" id="cd08501">
    <property type="entry name" value="PBP2_Lpqw"/>
    <property type="match status" value="1"/>
</dbReference>
<dbReference type="Gene3D" id="3.90.76.10">
    <property type="entry name" value="Dipeptide-binding Protein, Domain 1"/>
    <property type="match status" value="1"/>
</dbReference>
<dbReference type="SUPFAM" id="SSF53850">
    <property type="entry name" value="Periplasmic binding protein-like II"/>
    <property type="match status" value="1"/>
</dbReference>